<sequence length="124" mass="14611">MPHLFMSNQPYSSPSRQENTFQSLISIINQCLSCKHNEYYMQQKNVASLDAPYIYRFYFRRPRHNCQILTRSFNPKSWIFDTESKDLNNYSRLITMAWVANTGVTPCTVSQAVLNYIAKYCTKM</sequence>
<name>A0ABR1Z1T6_9PEZI</name>
<dbReference type="Proteomes" id="UP001492380">
    <property type="component" value="Unassembled WGS sequence"/>
</dbReference>
<keyword evidence="2" id="KW-1185">Reference proteome</keyword>
<comment type="caution">
    <text evidence="1">The sequence shown here is derived from an EMBL/GenBank/DDBJ whole genome shotgun (WGS) entry which is preliminary data.</text>
</comment>
<evidence type="ECO:0000313" key="1">
    <source>
        <dbReference type="EMBL" id="KAK8244558.1"/>
    </source>
</evidence>
<accession>A0ABR1Z1T6</accession>
<evidence type="ECO:0000313" key="2">
    <source>
        <dbReference type="Proteomes" id="UP001492380"/>
    </source>
</evidence>
<protein>
    <submittedName>
        <fullName evidence="1">Uncharacterized protein</fullName>
    </submittedName>
</protein>
<organism evidence="1 2">
    <name type="scientific">Phyllosticta capitalensis</name>
    <dbReference type="NCBI Taxonomy" id="121624"/>
    <lineage>
        <taxon>Eukaryota</taxon>
        <taxon>Fungi</taxon>
        <taxon>Dikarya</taxon>
        <taxon>Ascomycota</taxon>
        <taxon>Pezizomycotina</taxon>
        <taxon>Dothideomycetes</taxon>
        <taxon>Dothideomycetes incertae sedis</taxon>
        <taxon>Botryosphaeriales</taxon>
        <taxon>Phyllostictaceae</taxon>
        <taxon>Phyllosticta</taxon>
    </lineage>
</organism>
<proteinExistence type="predicted"/>
<reference evidence="1 2" key="1">
    <citation type="submission" date="2024-04" db="EMBL/GenBank/DDBJ databases">
        <title>Phyllosticta paracitricarpa is synonymous to the EU quarantine fungus P. citricarpa based on phylogenomic analyses.</title>
        <authorList>
            <consortium name="Lawrence Berkeley National Laboratory"/>
            <person name="Van Ingen-Buijs V.A."/>
            <person name="Van Westerhoven A.C."/>
            <person name="Haridas S."/>
            <person name="Skiadas P."/>
            <person name="Martin F."/>
            <person name="Groenewald J.Z."/>
            <person name="Crous P.W."/>
            <person name="Seidl M.F."/>
        </authorList>
    </citation>
    <scope>NUCLEOTIDE SEQUENCE [LARGE SCALE GENOMIC DNA]</scope>
    <source>
        <strain evidence="1 2">CBS 123374</strain>
    </source>
</reference>
<dbReference type="EMBL" id="JBBWRZ010000002">
    <property type="protein sequence ID" value="KAK8244558.1"/>
    <property type="molecule type" value="Genomic_DNA"/>
</dbReference>
<gene>
    <name evidence="1" type="ORF">HDK90DRAFT_463372</name>
</gene>